<protein>
    <submittedName>
        <fullName evidence="2">Uncharacterized protein</fullName>
    </submittedName>
</protein>
<feature type="region of interest" description="Disordered" evidence="1">
    <location>
        <begin position="170"/>
        <end position="196"/>
    </location>
</feature>
<reference evidence="2" key="1">
    <citation type="submission" date="2020-11" db="EMBL/GenBank/DDBJ databases">
        <authorList>
            <person name="Tran Van P."/>
        </authorList>
    </citation>
    <scope>NUCLEOTIDE SEQUENCE</scope>
</reference>
<proteinExistence type="predicted"/>
<dbReference type="AlphaFoldDB" id="A0A7R8WGP9"/>
<sequence>MEKLCQENIAYFDTDSVVFGARAGDPTLPLGPGLGDFASELKPDEILEEVIALGNTEGQEEGGQQMNVKENENSSRSWGNPDNEKEEEEEKPKASDNEADDEDGYIIEHLKPLRPQTLEEAWDEELAKEEREREDHQLLQEGVKTIKEIKDIVLQLQEELRTRVHGVEDRQTVEGGGPMWHVKRRPERRFSPLHLR</sequence>
<evidence type="ECO:0000313" key="2">
    <source>
        <dbReference type="EMBL" id="CAD7230076.1"/>
    </source>
</evidence>
<name>A0A7R8WGP9_9CRUS</name>
<feature type="region of interest" description="Disordered" evidence="1">
    <location>
        <begin position="53"/>
        <end position="136"/>
    </location>
</feature>
<accession>A0A7R8WGP9</accession>
<organism evidence="2">
    <name type="scientific">Cyprideis torosa</name>
    <dbReference type="NCBI Taxonomy" id="163714"/>
    <lineage>
        <taxon>Eukaryota</taxon>
        <taxon>Metazoa</taxon>
        <taxon>Ecdysozoa</taxon>
        <taxon>Arthropoda</taxon>
        <taxon>Crustacea</taxon>
        <taxon>Oligostraca</taxon>
        <taxon>Ostracoda</taxon>
        <taxon>Podocopa</taxon>
        <taxon>Podocopida</taxon>
        <taxon>Cytherocopina</taxon>
        <taxon>Cytheroidea</taxon>
        <taxon>Cytherideidae</taxon>
        <taxon>Cyprideis</taxon>
    </lineage>
</organism>
<evidence type="ECO:0000256" key="1">
    <source>
        <dbReference type="SAM" id="MobiDB-lite"/>
    </source>
</evidence>
<gene>
    <name evidence="2" type="ORF">CTOB1V02_LOCUS7939</name>
</gene>
<dbReference type="EMBL" id="OB662447">
    <property type="protein sequence ID" value="CAD7230076.1"/>
    <property type="molecule type" value="Genomic_DNA"/>
</dbReference>